<sequence length="157" mass="16571">MNNKNRRTTQKGFTLIELMIVVAVIGVLSAIAMPQYQKYVAKSEVASALATLTGIKTNVEAHTVENGLFPSGSNEETPSKLGSPEIPLGTVGFSRTDNTDGGAITFTFGNSVSDGVSSLVSTKKFTLTRTAVTGAWECKSPTGNDNIPSELLPKTCK</sequence>
<accession>A0A2T5EK60</accession>
<keyword evidence="5" id="KW-0472">Membrane</keyword>
<comment type="caution">
    <text evidence="6">The sequence shown here is derived from an EMBL/GenBank/DDBJ whole genome shotgun (WGS) entry which is preliminary data.</text>
</comment>
<dbReference type="GO" id="GO:0007155">
    <property type="term" value="P:cell adhesion"/>
    <property type="evidence" value="ECO:0007669"/>
    <property type="project" value="InterPro"/>
</dbReference>
<dbReference type="InterPro" id="IPR001082">
    <property type="entry name" value="Pilin"/>
</dbReference>
<protein>
    <submittedName>
        <fullName evidence="6">Prepilin-type cleavage/methylation domain-containing protein</fullName>
    </submittedName>
</protein>
<evidence type="ECO:0000256" key="2">
    <source>
        <dbReference type="ARBA" id="ARBA00011156"/>
    </source>
</evidence>
<dbReference type="GO" id="GO:0044096">
    <property type="term" value="C:type IV pilus"/>
    <property type="evidence" value="ECO:0007669"/>
    <property type="project" value="TreeGrafter"/>
</dbReference>
<evidence type="ECO:0000256" key="5">
    <source>
        <dbReference type="SAM" id="Phobius"/>
    </source>
</evidence>
<feature type="transmembrane region" description="Helical" evidence="5">
    <location>
        <begin position="12"/>
        <end position="33"/>
    </location>
</feature>
<dbReference type="Pfam" id="PF00114">
    <property type="entry name" value="Pilin"/>
    <property type="match status" value="1"/>
</dbReference>
<dbReference type="PANTHER" id="PTHR30093:SF34">
    <property type="entry name" value="PREPILIN PEPTIDASE-DEPENDENT PROTEIN D"/>
    <property type="match status" value="1"/>
</dbReference>
<dbReference type="NCBIfam" id="TIGR02532">
    <property type="entry name" value="IV_pilin_GFxxxE"/>
    <property type="match status" value="1"/>
</dbReference>
<keyword evidence="5" id="KW-1133">Transmembrane helix</keyword>
<keyword evidence="4" id="KW-0281">Fimbrium</keyword>
<keyword evidence="3" id="KW-0488">Methylation</keyword>
<comment type="subunit">
    <text evidence="2">The pili are polar flexible filaments of about 5.4 nanometers diameter and 2.5 micrometers average length; they consist of only a single polypeptide chain arranged in a helical configuration of five subunits per turn in the assembled pilus.</text>
</comment>
<dbReference type="Pfam" id="PF07963">
    <property type="entry name" value="N_methyl"/>
    <property type="match status" value="1"/>
</dbReference>
<evidence type="ECO:0000256" key="4">
    <source>
        <dbReference type="RuleBase" id="RU000389"/>
    </source>
</evidence>
<dbReference type="InterPro" id="IPR000983">
    <property type="entry name" value="Bac_GSPG_pilin"/>
</dbReference>
<evidence type="ECO:0000256" key="1">
    <source>
        <dbReference type="ARBA" id="ARBA00005233"/>
    </source>
</evidence>
<dbReference type="EMBL" id="PIGA01000009">
    <property type="protein sequence ID" value="PTP20730.1"/>
    <property type="molecule type" value="Genomic_DNA"/>
</dbReference>
<dbReference type="GO" id="GO:0015628">
    <property type="term" value="P:protein secretion by the type II secretion system"/>
    <property type="evidence" value="ECO:0007669"/>
    <property type="project" value="InterPro"/>
</dbReference>
<keyword evidence="5" id="KW-0812">Transmembrane</keyword>
<dbReference type="InterPro" id="IPR012902">
    <property type="entry name" value="N_methyl_site"/>
</dbReference>
<dbReference type="Gene3D" id="3.30.700.10">
    <property type="entry name" value="Glycoprotein, Type 4 Pilin"/>
    <property type="match status" value="1"/>
</dbReference>
<dbReference type="GO" id="GO:0015627">
    <property type="term" value="C:type II protein secretion system complex"/>
    <property type="evidence" value="ECO:0007669"/>
    <property type="project" value="InterPro"/>
</dbReference>
<dbReference type="AlphaFoldDB" id="A0A2T5EK60"/>
<dbReference type="SUPFAM" id="SSF54523">
    <property type="entry name" value="Pili subunits"/>
    <property type="match status" value="1"/>
</dbReference>
<evidence type="ECO:0000313" key="6">
    <source>
        <dbReference type="EMBL" id="PTP20730.1"/>
    </source>
</evidence>
<evidence type="ECO:0000313" key="7">
    <source>
        <dbReference type="Proteomes" id="UP000244080"/>
    </source>
</evidence>
<gene>
    <name evidence="6" type="ORF">CWO36_06985</name>
</gene>
<dbReference type="InterPro" id="IPR045584">
    <property type="entry name" value="Pilin-like"/>
</dbReference>
<proteinExistence type="inferred from homology"/>
<dbReference type="Proteomes" id="UP000244080">
    <property type="component" value="Unassembled WGS sequence"/>
</dbReference>
<dbReference type="RefSeq" id="WP_017087405.1">
    <property type="nucleotide sequence ID" value="NZ_CAWNZY010000106.1"/>
</dbReference>
<dbReference type="PRINTS" id="PR00813">
    <property type="entry name" value="BCTERIALGSPG"/>
</dbReference>
<reference evidence="6 7" key="1">
    <citation type="submission" date="2017-11" db="EMBL/GenBank/DDBJ databases">
        <title>Population delineation of vibrios coincides with oyster pathogenicity.</title>
        <authorList>
            <person name="Bruto M."/>
            <person name="Labreuche Y."/>
            <person name="James A."/>
            <person name="Piel D."/>
            <person name="Chenivesse S."/>
            <person name="Petton B."/>
            <person name="Polz M.F."/>
            <person name="Le Roux F."/>
        </authorList>
    </citation>
    <scope>NUCLEOTIDE SEQUENCE [LARGE SCALE GENOMIC DNA]</scope>
    <source>
        <strain evidence="6 7">1F_55</strain>
    </source>
</reference>
<dbReference type="GO" id="GO:0043107">
    <property type="term" value="P:type IV pilus-dependent motility"/>
    <property type="evidence" value="ECO:0007669"/>
    <property type="project" value="TreeGrafter"/>
</dbReference>
<evidence type="ECO:0000256" key="3">
    <source>
        <dbReference type="ARBA" id="ARBA00022481"/>
    </source>
</evidence>
<name>A0A2T5EK60_VIBSP</name>
<dbReference type="PROSITE" id="PS00409">
    <property type="entry name" value="PROKAR_NTER_METHYL"/>
    <property type="match status" value="1"/>
</dbReference>
<comment type="similarity">
    <text evidence="1 4">Belongs to the N-Me-Phe pilin family.</text>
</comment>
<dbReference type="PANTHER" id="PTHR30093">
    <property type="entry name" value="GENERAL SECRETION PATHWAY PROTEIN G"/>
    <property type="match status" value="1"/>
</dbReference>
<organism evidence="6 7">
    <name type="scientific">Vibrio splendidus</name>
    <dbReference type="NCBI Taxonomy" id="29497"/>
    <lineage>
        <taxon>Bacteria</taxon>
        <taxon>Pseudomonadati</taxon>
        <taxon>Pseudomonadota</taxon>
        <taxon>Gammaproteobacteria</taxon>
        <taxon>Vibrionales</taxon>
        <taxon>Vibrionaceae</taxon>
        <taxon>Vibrio</taxon>
    </lineage>
</organism>